<reference evidence="1" key="1">
    <citation type="submission" date="2022-08" db="EMBL/GenBank/DDBJ databases">
        <title>Genome sequencing of akame (Lates japonicus).</title>
        <authorList>
            <person name="Hashiguchi Y."/>
            <person name="Takahashi H."/>
        </authorList>
    </citation>
    <scope>NUCLEOTIDE SEQUENCE</scope>
    <source>
        <strain evidence="1">Kochi</strain>
    </source>
</reference>
<dbReference type="Proteomes" id="UP001279410">
    <property type="component" value="Unassembled WGS sequence"/>
</dbReference>
<organism evidence="1 2">
    <name type="scientific">Lates japonicus</name>
    <name type="common">Japanese lates</name>
    <dbReference type="NCBI Taxonomy" id="270547"/>
    <lineage>
        <taxon>Eukaryota</taxon>
        <taxon>Metazoa</taxon>
        <taxon>Chordata</taxon>
        <taxon>Craniata</taxon>
        <taxon>Vertebrata</taxon>
        <taxon>Euteleostomi</taxon>
        <taxon>Actinopterygii</taxon>
        <taxon>Neopterygii</taxon>
        <taxon>Teleostei</taxon>
        <taxon>Neoteleostei</taxon>
        <taxon>Acanthomorphata</taxon>
        <taxon>Carangaria</taxon>
        <taxon>Carangaria incertae sedis</taxon>
        <taxon>Centropomidae</taxon>
        <taxon>Lates</taxon>
    </lineage>
</organism>
<evidence type="ECO:0000313" key="2">
    <source>
        <dbReference type="Proteomes" id="UP001279410"/>
    </source>
</evidence>
<comment type="caution">
    <text evidence="1">The sequence shown here is derived from an EMBL/GenBank/DDBJ whole genome shotgun (WGS) entry which is preliminary data.</text>
</comment>
<gene>
    <name evidence="1" type="ORF">AKAME5_002558300</name>
</gene>
<keyword evidence="2" id="KW-1185">Reference proteome</keyword>
<dbReference type="AlphaFoldDB" id="A0AAD3NNG9"/>
<accession>A0AAD3NNG9</accession>
<proteinExistence type="predicted"/>
<evidence type="ECO:0000313" key="1">
    <source>
        <dbReference type="EMBL" id="GLD74254.1"/>
    </source>
</evidence>
<name>A0AAD3NNG9_LATJO</name>
<keyword evidence="1" id="KW-0067">ATP-binding</keyword>
<keyword evidence="1" id="KW-0547">Nucleotide-binding</keyword>
<dbReference type="EMBL" id="BRZM01002096">
    <property type="protein sequence ID" value="GLD74254.1"/>
    <property type="molecule type" value="Genomic_DNA"/>
</dbReference>
<dbReference type="GO" id="GO:0004386">
    <property type="term" value="F:helicase activity"/>
    <property type="evidence" value="ECO:0007669"/>
    <property type="project" value="UniProtKB-KW"/>
</dbReference>
<keyword evidence="1" id="KW-0347">Helicase</keyword>
<sequence length="142" mass="15871">METAMSHELAAVPLSLLYDDGSMTKTTKADLAKKLESVIEESSCPVLKNHQHISSMAWLFCSVSMIQAFRHSKTWRISSENTVILAGGFENGEEVKRVTKSGADCLTDLYSDQEEADTRLVLHARIYCPNMTHFVTDDNVDE</sequence>
<keyword evidence="1" id="KW-0378">Hydrolase</keyword>
<protein>
    <submittedName>
        <fullName evidence="1">Probable ATP-dependent RNA helicase DDX17</fullName>
    </submittedName>
</protein>